<name>X1V0S1_9ZZZZ</name>
<gene>
    <name evidence="1" type="ORF">S12H4_45009</name>
</gene>
<protein>
    <submittedName>
        <fullName evidence="1">Uncharacterized protein</fullName>
    </submittedName>
</protein>
<dbReference type="EMBL" id="BARW01027781">
    <property type="protein sequence ID" value="GAJ05761.1"/>
    <property type="molecule type" value="Genomic_DNA"/>
</dbReference>
<evidence type="ECO:0000313" key="1">
    <source>
        <dbReference type="EMBL" id="GAJ05761.1"/>
    </source>
</evidence>
<organism evidence="1">
    <name type="scientific">marine sediment metagenome</name>
    <dbReference type="NCBI Taxonomy" id="412755"/>
    <lineage>
        <taxon>unclassified sequences</taxon>
        <taxon>metagenomes</taxon>
        <taxon>ecological metagenomes</taxon>
    </lineage>
</organism>
<feature type="non-terminal residue" evidence="1">
    <location>
        <position position="52"/>
    </location>
</feature>
<sequence length="52" mass="6397">MNKKKKNKNKFDGQFAGIEFNLMESEAFKNLSIYTKWLYIEFKHKFYGDNRR</sequence>
<reference evidence="1" key="1">
    <citation type="journal article" date="2014" name="Front. Microbiol.">
        <title>High frequency of phylogenetically diverse reductive dehalogenase-homologous genes in deep subseafloor sedimentary metagenomes.</title>
        <authorList>
            <person name="Kawai M."/>
            <person name="Futagami T."/>
            <person name="Toyoda A."/>
            <person name="Takaki Y."/>
            <person name="Nishi S."/>
            <person name="Hori S."/>
            <person name="Arai W."/>
            <person name="Tsubouchi T."/>
            <person name="Morono Y."/>
            <person name="Uchiyama I."/>
            <person name="Ito T."/>
            <person name="Fujiyama A."/>
            <person name="Inagaki F."/>
            <person name="Takami H."/>
        </authorList>
    </citation>
    <scope>NUCLEOTIDE SEQUENCE</scope>
    <source>
        <strain evidence="1">Expedition CK06-06</strain>
    </source>
</reference>
<proteinExistence type="predicted"/>
<dbReference type="AlphaFoldDB" id="X1V0S1"/>
<comment type="caution">
    <text evidence="1">The sequence shown here is derived from an EMBL/GenBank/DDBJ whole genome shotgun (WGS) entry which is preliminary data.</text>
</comment>
<accession>X1V0S1</accession>